<dbReference type="PANTHER" id="PTHR10609">
    <property type="entry name" value="BIOTINIDASE-RELATED"/>
    <property type="match status" value="1"/>
</dbReference>
<accession>A0A1I8MF53</accession>
<dbReference type="PANTHER" id="PTHR10609:SF14">
    <property type="entry name" value="BIOTINIDASE"/>
    <property type="match status" value="1"/>
</dbReference>
<gene>
    <name evidence="8" type="primary">101893349</name>
</gene>
<protein>
    <recommendedName>
        <fullName evidence="7">CN hydrolase domain-containing protein</fullName>
    </recommendedName>
</protein>
<evidence type="ECO:0000256" key="3">
    <source>
        <dbReference type="ARBA" id="ARBA00022801"/>
    </source>
</evidence>
<dbReference type="InterPro" id="IPR040154">
    <property type="entry name" value="Biotinidase/VNN"/>
</dbReference>
<dbReference type="eggNOG" id="KOG0806">
    <property type="taxonomic scope" value="Eukaryota"/>
</dbReference>
<keyword evidence="5" id="KW-1133">Transmembrane helix</keyword>
<reference evidence="8" key="1">
    <citation type="submission" date="2020-05" db="UniProtKB">
        <authorList>
            <consortium name="EnsemblMetazoa"/>
        </authorList>
    </citation>
    <scope>IDENTIFICATION</scope>
    <source>
        <strain evidence="8">Aabys</strain>
    </source>
</reference>
<keyword evidence="2 6" id="KW-0732">Signal</keyword>
<evidence type="ECO:0000256" key="2">
    <source>
        <dbReference type="ARBA" id="ARBA00022729"/>
    </source>
</evidence>
<keyword evidence="3" id="KW-0378">Hydrolase</keyword>
<dbReference type="OrthoDB" id="10250282at2759"/>
<dbReference type="AlphaFoldDB" id="A0A1I8MF53"/>
<dbReference type="VEuPathDB" id="VectorBase:MDOA004281"/>
<evidence type="ECO:0000313" key="8">
    <source>
        <dbReference type="EnsemblMetazoa" id="MDOA004281-PA"/>
    </source>
</evidence>
<evidence type="ECO:0000256" key="5">
    <source>
        <dbReference type="SAM" id="Phobius"/>
    </source>
</evidence>
<evidence type="ECO:0000256" key="6">
    <source>
        <dbReference type="SAM" id="SignalP"/>
    </source>
</evidence>
<dbReference type="Gene3D" id="3.60.110.10">
    <property type="entry name" value="Carbon-nitrogen hydrolase"/>
    <property type="match status" value="1"/>
</dbReference>
<dbReference type="InterPro" id="IPR012101">
    <property type="entry name" value="Biotinidase-like_euk"/>
</dbReference>
<dbReference type="PROSITE" id="PS50263">
    <property type="entry name" value="CN_HYDROLASE"/>
    <property type="match status" value="1"/>
</dbReference>
<feature type="chain" id="PRO_5044560270" description="CN hydrolase domain-containing protein" evidence="6">
    <location>
        <begin position="22"/>
        <end position="527"/>
    </location>
</feature>
<dbReference type="EnsemblMetazoa" id="MDOA004281-RA">
    <property type="protein sequence ID" value="MDOA004281-PA"/>
    <property type="gene ID" value="MDOA004281"/>
</dbReference>
<evidence type="ECO:0000259" key="7">
    <source>
        <dbReference type="PROSITE" id="PS50263"/>
    </source>
</evidence>
<evidence type="ECO:0000256" key="4">
    <source>
        <dbReference type="ARBA" id="ARBA00023180"/>
    </source>
</evidence>
<proteinExistence type="inferred from homology"/>
<dbReference type="VEuPathDB" id="VectorBase:MDOMA2_000529"/>
<dbReference type="CDD" id="cd07567">
    <property type="entry name" value="biotinidase_like"/>
    <property type="match status" value="1"/>
</dbReference>
<dbReference type="RefSeq" id="XP_005179991.2">
    <property type="nucleotide sequence ID" value="XM_005179934.4"/>
</dbReference>
<sequence length="527" mass="58941">MLIKSKVIFGLALLIRLSIQASVPSDSHYNAGVVEFRSASALTSAARLNDNLQGYLDILAQQEAENLDIVIFPESTLNSNDQSTFVPDPTKLLVAPCDDVENVYHDFLKQLSCAARKYARYLVINLTEKELCSSVPDDPRPCASSGLNIYNTNVVFDRLGQVISRYRKVHLYGENKNSTLLPEYGWFDTDFGVRFGHFICFDILFYTPAQEMVDKYGIKDFIFNTMWFSQLPFLTAVQVHQAWSYANDVNFLAAGSSNPSVGSTGSGIYNGRNGIIVATMNTGVGERKLYTAKVPKYETQTRRQRRSIVPKPTIRLSKPDIFLKRDYLQNYESVLVDLKQGTQLQKDLCFANTSFCCSFDLKWQPLALQENSVHYIYRLGVYDGLRNEVAAETNFLKNCAIFSCIGEDIMDCGKIFDFDTDVVFENVTITGTFPKANGYLLMPNSLKAADVMPVSVGHFEWSEVAAKSNQIQVRYSLNTTTSNLLAFSIYGNYYDNDVHVESKGDGAMSIGISVLCVVVVAILNLVL</sequence>
<dbReference type="GO" id="GO:0016811">
    <property type="term" value="F:hydrolase activity, acting on carbon-nitrogen (but not peptide) bonds, in linear amides"/>
    <property type="evidence" value="ECO:0007669"/>
    <property type="project" value="InterPro"/>
</dbReference>
<name>A0A1I8MF53_MUSDO</name>
<dbReference type="STRING" id="7370.A0A1I8MF53"/>
<comment type="similarity">
    <text evidence="1">Belongs to the carbon-nitrogen hydrolase superfamily. BTD/VNN family.</text>
</comment>
<dbReference type="Pfam" id="PF00795">
    <property type="entry name" value="CN_hydrolase"/>
    <property type="match status" value="1"/>
</dbReference>
<dbReference type="InterPro" id="IPR003010">
    <property type="entry name" value="C-N_Hydrolase"/>
</dbReference>
<dbReference type="InterPro" id="IPR043957">
    <property type="entry name" value="Vanin_C"/>
</dbReference>
<organism evidence="8">
    <name type="scientific">Musca domestica</name>
    <name type="common">House fly</name>
    <dbReference type="NCBI Taxonomy" id="7370"/>
    <lineage>
        <taxon>Eukaryota</taxon>
        <taxon>Metazoa</taxon>
        <taxon>Ecdysozoa</taxon>
        <taxon>Arthropoda</taxon>
        <taxon>Hexapoda</taxon>
        <taxon>Insecta</taxon>
        <taxon>Pterygota</taxon>
        <taxon>Neoptera</taxon>
        <taxon>Endopterygota</taxon>
        <taxon>Diptera</taxon>
        <taxon>Brachycera</taxon>
        <taxon>Muscomorpha</taxon>
        <taxon>Muscoidea</taxon>
        <taxon>Muscidae</taxon>
        <taxon>Musca</taxon>
    </lineage>
</organism>
<keyword evidence="5" id="KW-0472">Membrane</keyword>
<evidence type="ECO:0000256" key="1">
    <source>
        <dbReference type="ARBA" id="ARBA00008225"/>
    </source>
</evidence>
<keyword evidence="4" id="KW-0325">Glycoprotein</keyword>
<dbReference type="SUPFAM" id="SSF56317">
    <property type="entry name" value="Carbon-nitrogen hydrolase"/>
    <property type="match status" value="1"/>
</dbReference>
<feature type="domain" description="CN hydrolase" evidence="7">
    <location>
        <begin position="29"/>
        <end position="296"/>
    </location>
</feature>
<feature type="signal peptide" evidence="6">
    <location>
        <begin position="1"/>
        <end position="21"/>
    </location>
</feature>
<keyword evidence="5" id="KW-0812">Transmembrane</keyword>
<dbReference type="KEGG" id="mde:101893349"/>
<dbReference type="InterPro" id="IPR036526">
    <property type="entry name" value="C-N_Hydrolase_sf"/>
</dbReference>
<feature type="transmembrane region" description="Helical" evidence="5">
    <location>
        <begin position="506"/>
        <end position="526"/>
    </location>
</feature>
<dbReference type="Pfam" id="PF19018">
    <property type="entry name" value="Vanin_C"/>
    <property type="match status" value="1"/>
</dbReference>